<keyword evidence="1" id="KW-0812">Transmembrane</keyword>
<feature type="transmembrane region" description="Helical" evidence="1">
    <location>
        <begin position="235"/>
        <end position="252"/>
    </location>
</feature>
<dbReference type="AlphaFoldDB" id="A0A2R5F0C6"/>
<keyword evidence="1" id="KW-1133">Transmembrane helix</keyword>
<dbReference type="EMBL" id="BDQX01000394">
    <property type="protein sequence ID" value="GBG11369.1"/>
    <property type="molecule type" value="Genomic_DNA"/>
</dbReference>
<feature type="transmembrane region" description="Helical" evidence="1">
    <location>
        <begin position="78"/>
        <end position="104"/>
    </location>
</feature>
<sequence length="271" mass="30565">MKTHITQGWKLALRHFHLVLLLFLYQFAWGFFLYRAIDGTIAPILRRLPHSGSSEAVMRHFITEAQIQLFKTDLVVPYLWMLGGLFLARMLLTPLFNAGILYSLSEQSRSAGGKTRFLEGVRRTWRPIALLYLVQSVLTLLPSVWFVPRGLEALIRSASYEELALTLLPGILAWAAWGALLHLLFLAMQFGAVSGENIFASLWRSVRLFLPFAGLSLLMWGIAGALGLVVSSMSLLWAGLIAIIVHQCYYLVRTLLKVWTIAAQFECLQTK</sequence>
<feature type="transmembrane region" description="Helical" evidence="1">
    <location>
        <begin position="125"/>
        <end position="147"/>
    </location>
</feature>
<reference evidence="2 3" key="1">
    <citation type="submission" date="2017-08" db="EMBL/GenBank/DDBJ databases">
        <title>Substantial Increase in Enzyme Production by Combined Drug-Resistance Mutations in Paenibacillus agaridevorans.</title>
        <authorList>
            <person name="Tanaka Y."/>
            <person name="Funane K."/>
            <person name="Hosaka T."/>
            <person name="Shiwa Y."/>
            <person name="Fujita N."/>
            <person name="Miyazaki T."/>
            <person name="Yoshikawa H."/>
            <person name="Murakami K."/>
            <person name="Kasahara K."/>
            <person name="Inaoka T."/>
            <person name="Hiraga Y."/>
            <person name="Ochi K."/>
        </authorList>
    </citation>
    <scope>NUCLEOTIDE SEQUENCE [LARGE SCALE GENOMIC DNA]</scope>
    <source>
        <strain evidence="2 3">T-3040</strain>
    </source>
</reference>
<evidence type="ECO:0000256" key="1">
    <source>
        <dbReference type="SAM" id="Phobius"/>
    </source>
</evidence>
<name>A0A2R5F0C6_9BACL</name>
<evidence type="ECO:0000313" key="2">
    <source>
        <dbReference type="EMBL" id="GBG11369.1"/>
    </source>
</evidence>
<accession>A0A2R5F0C6</accession>
<keyword evidence="1" id="KW-0472">Membrane</keyword>
<evidence type="ECO:0008006" key="4">
    <source>
        <dbReference type="Google" id="ProtNLM"/>
    </source>
</evidence>
<feature type="transmembrane region" description="Helical" evidence="1">
    <location>
        <begin position="12"/>
        <end position="37"/>
    </location>
</feature>
<gene>
    <name evidence="2" type="ORF">PAT3040_06174</name>
</gene>
<organism evidence="2 3">
    <name type="scientific">Paenibacillus agaridevorans</name>
    <dbReference type="NCBI Taxonomy" id="171404"/>
    <lineage>
        <taxon>Bacteria</taxon>
        <taxon>Bacillati</taxon>
        <taxon>Bacillota</taxon>
        <taxon>Bacilli</taxon>
        <taxon>Bacillales</taxon>
        <taxon>Paenibacillaceae</taxon>
        <taxon>Paenibacillus</taxon>
    </lineage>
</organism>
<protein>
    <recommendedName>
        <fullName evidence="4">Carbamoyl transferase</fullName>
    </recommendedName>
</protein>
<proteinExistence type="predicted"/>
<keyword evidence="3" id="KW-1185">Reference proteome</keyword>
<feature type="transmembrane region" description="Helical" evidence="1">
    <location>
        <begin position="167"/>
        <end position="187"/>
    </location>
</feature>
<feature type="transmembrane region" description="Helical" evidence="1">
    <location>
        <begin position="208"/>
        <end position="229"/>
    </location>
</feature>
<dbReference type="Proteomes" id="UP000245202">
    <property type="component" value="Unassembled WGS sequence"/>
</dbReference>
<evidence type="ECO:0000313" key="3">
    <source>
        <dbReference type="Proteomes" id="UP000245202"/>
    </source>
</evidence>
<dbReference type="RefSeq" id="WP_108995672.1">
    <property type="nucleotide sequence ID" value="NZ_BDQX01000394.1"/>
</dbReference>
<comment type="caution">
    <text evidence="2">The sequence shown here is derived from an EMBL/GenBank/DDBJ whole genome shotgun (WGS) entry which is preliminary data.</text>
</comment>